<feature type="domain" description="CMP/dCMP-type deaminase" evidence="1">
    <location>
        <begin position="61"/>
        <end position="186"/>
    </location>
</feature>
<accession>A0ABV1C730</accession>
<dbReference type="Proteomes" id="UP001462554">
    <property type="component" value="Unassembled WGS sequence"/>
</dbReference>
<reference evidence="2 3" key="1">
    <citation type="submission" date="2024-03" db="EMBL/GenBank/DDBJ databases">
        <title>Human intestinal bacterial collection.</title>
        <authorList>
            <person name="Pauvert C."/>
            <person name="Hitch T.C.A."/>
            <person name="Clavel T."/>
        </authorList>
    </citation>
    <scope>NUCLEOTIDE SEQUENCE [LARGE SCALE GENOMIC DNA]</scope>
    <source>
        <strain evidence="2 3">CLA-AA-H311</strain>
    </source>
</reference>
<comment type="caution">
    <text evidence="2">The sequence shown here is derived from an EMBL/GenBank/DDBJ whole genome shotgun (WGS) entry which is preliminary data.</text>
</comment>
<keyword evidence="3" id="KW-1185">Reference proteome</keyword>
<evidence type="ECO:0000313" key="2">
    <source>
        <dbReference type="EMBL" id="MEQ2396513.1"/>
    </source>
</evidence>
<protein>
    <submittedName>
        <fullName evidence="2">Bifunctional diaminohydroxyphosphoribosylaminopyrimidine deaminase/5-amino-6-(5-phosphoribosylamino)uracil reductase RibD</fullName>
    </submittedName>
</protein>
<dbReference type="Pfam" id="PF00383">
    <property type="entry name" value="dCMP_cyt_deam_1"/>
    <property type="match status" value="1"/>
</dbReference>
<dbReference type="Gene3D" id="3.40.140.10">
    <property type="entry name" value="Cytidine Deaminase, domain 2"/>
    <property type="match status" value="1"/>
</dbReference>
<evidence type="ECO:0000313" key="3">
    <source>
        <dbReference type="Proteomes" id="UP001462554"/>
    </source>
</evidence>
<dbReference type="InterPro" id="IPR002125">
    <property type="entry name" value="CMP_dCMP_dom"/>
</dbReference>
<dbReference type="RefSeq" id="WP_337509530.1">
    <property type="nucleotide sequence ID" value="NZ_JBBMFR010000001.1"/>
</dbReference>
<dbReference type="PANTHER" id="PTHR11079:SF162">
    <property type="entry name" value="RIBOFLAVIN BIOSYNTHESIS PROTEIN PYRD, CHLOROPLASTIC"/>
    <property type="match status" value="1"/>
</dbReference>
<organism evidence="2 3">
    <name type="scientific">Bifidobacterium hominis</name>
    <dbReference type="NCBI Taxonomy" id="3133177"/>
    <lineage>
        <taxon>Bacteria</taxon>
        <taxon>Bacillati</taxon>
        <taxon>Actinomycetota</taxon>
        <taxon>Actinomycetes</taxon>
        <taxon>Bifidobacteriales</taxon>
        <taxon>Bifidobacteriaceae</taxon>
        <taxon>Bifidobacterium</taxon>
    </lineage>
</organism>
<proteinExistence type="predicted"/>
<dbReference type="EMBL" id="JBBMFR010000001">
    <property type="protein sequence ID" value="MEQ2396513.1"/>
    <property type="molecule type" value="Genomic_DNA"/>
</dbReference>
<evidence type="ECO:0000259" key="1">
    <source>
        <dbReference type="PROSITE" id="PS51747"/>
    </source>
</evidence>
<sequence length="347" mass="38247">MLPLAGSFAGLPTLYGVIVRRRTAMERMTGSRLSIYEMSHGDFEMWDRNRRNMLGTMDDMPQYRKYMTQALELAHKGAGWVNPNPLVGMVVVRDGEILVAGYHDRYRGPHAERMAFDYADKHGIDMHGATVIDTLEPCCHVGSQPACTDLILSHGITRVVVGSIDPNPIVAGKGLRILEETGVEVVYDVMRAECDAINRHFFHYITTGMPYIVDGRKHAEESDAEYAVRRRGLYDTYAAVLGICPTGGRAGVPGNSNGTEGSVGSAARLPGRTDQLDVPDGAFAHFDGPVQAVDANEVVVGRHKPLHLDIRALADTEPDEWLRELGRRKIDSLVVDDDDVFEMLSSI</sequence>
<dbReference type="PANTHER" id="PTHR11079">
    <property type="entry name" value="CYTOSINE DEAMINASE FAMILY MEMBER"/>
    <property type="match status" value="1"/>
</dbReference>
<dbReference type="PROSITE" id="PS51747">
    <property type="entry name" value="CYT_DCMP_DEAMINASES_2"/>
    <property type="match status" value="1"/>
</dbReference>
<dbReference type="SUPFAM" id="SSF53927">
    <property type="entry name" value="Cytidine deaminase-like"/>
    <property type="match status" value="1"/>
</dbReference>
<dbReference type="CDD" id="cd01284">
    <property type="entry name" value="Riboflavin_deaminase-reductase"/>
    <property type="match status" value="1"/>
</dbReference>
<dbReference type="InterPro" id="IPR016193">
    <property type="entry name" value="Cytidine_deaminase-like"/>
</dbReference>
<name>A0ABV1C730_9BIFI</name>
<gene>
    <name evidence="2" type="ORF">WMO36_01270</name>
</gene>